<dbReference type="PRINTS" id="PR00790">
    <property type="entry name" value="PAMONOXGNASE"/>
</dbReference>
<dbReference type="InterPro" id="IPR000720">
    <property type="entry name" value="PHM/PAL"/>
</dbReference>
<evidence type="ECO:0000256" key="3">
    <source>
        <dbReference type="ARBA" id="ARBA00023239"/>
    </source>
</evidence>
<dbReference type="GO" id="GO:0004598">
    <property type="term" value="F:peptidylamidoglycolate lyase activity"/>
    <property type="evidence" value="ECO:0007669"/>
    <property type="project" value="UniProtKB-EC"/>
</dbReference>
<dbReference type="PROSITE" id="PS51125">
    <property type="entry name" value="NHL"/>
    <property type="match status" value="6"/>
</dbReference>
<feature type="non-terminal residue" evidence="4">
    <location>
        <position position="1"/>
    </location>
</feature>
<evidence type="ECO:0000313" key="4">
    <source>
        <dbReference type="EMBL" id="SVB76640.1"/>
    </source>
</evidence>
<dbReference type="Pfam" id="PF01436">
    <property type="entry name" value="NHL"/>
    <property type="match status" value="4"/>
</dbReference>
<dbReference type="Gene3D" id="2.120.10.30">
    <property type="entry name" value="TolB, C-terminal domain"/>
    <property type="match status" value="5"/>
</dbReference>
<dbReference type="GO" id="GO:0006518">
    <property type="term" value="P:peptide metabolic process"/>
    <property type="evidence" value="ECO:0007669"/>
    <property type="project" value="InterPro"/>
</dbReference>
<dbReference type="AlphaFoldDB" id="A0A382GNB3"/>
<keyword evidence="3" id="KW-0456">Lyase</keyword>
<dbReference type="InterPro" id="IPR001258">
    <property type="entry name" value="NHL_repeat"/>
</dbReference>
<dbReference type="PANTHER" id="PTHR13833">
    <property type="match status" value="1"/>
</dbReference>
<dbReference type="EC" id="4.3.2.5" evidence="1"/>
<dbReference type="PANTHER" id="PTHR13833:SF71">
    <property type="entry name" value="NHL DOMAIN-CONTAINING PROTEIN"/>
    <property type="match status" value="1"/>
</dbReference>
<gene>
    <name evidence="4" type="ORF">METZ01_LOCUS229494</name>
</gene>
<reference evidence="4" key="1">
    <citation type="submission" date="2018-05" db="EMBL/GenBank/DDBJ databases">
        <authorList>
            <person name="Lanie J.A."/>
            <person name="Ng W.-L."/>
            <person name="Kazmierczak K.M."/>
            <person name="Andrzejewski T.M."/>
            <person name="Davidsen T.M."/>
            <person name="Wayne K.J."/>
            <person name="Tettelin H."/>
            <person name="Glass J.I."/>
            <person name="Rusch D."/>
            <person name="Podicherti R."/>
            <person name="Tsui H.-C.T."/>
            <person name="Winkler M.E."/>
        </authorList>
    </citation>
    <scope>NUCLEOTIDE SEQUENCE</scope>
</reference>
<dbReference type="GO" id="GO:0016020">
    <property type="term" value="C:membrane"/>
    <property type="evidence" value="ECO:0007669"/>
    <property type="project" value="InterPro"/>
</dbReference>
<organism evidence="4">
    <name type="scientific">marine metagenome</name>
    <dbReference type="NCBI Taxonomy" id="408172"/>
    <lineage>
        <taxon>unclassified sequences</taxon>
        <taxon>metagenomes</taxon>
        <taxon>ecological metagenomes</taxon>
    </lineage>
</organism>
<dbReference type="EMBL" id="UINC01056515">
    <property type="protein sequence ID" value="SVB76640.1"/>
    <property type="molecule type" value="Genomic_DNA"/>
</dbReference>
<evidence type="ECO:0000256" key="2">
    <source>
        <dbReference type="ARBA" id="ARBA00022737"/>
    </source>
</evidence>
<accession>A0A382GNB3</accession>
<dbReference type="CDD" id="cd14953">
    <property type="entry name" value="NHL_like_1"/>
    <property type="match status" value="1"/>
</dbReference>
<dbReference type="InterPro" id="IPR011042">
    <property type="entry name" value="6-blade_b-propeller_TolB-like"/>
</dbReference>
<proteinExistence type="predicted"/>
<protein>
    <recommendedName>
        <fullName evidence="1">peptidylamidoglycolate lyase</fullName>
        <ecNumber evidence="1">4.3.2.5</ecNumber>
    </recommendedName>
</protein>
<feature type="non-terminal residue" evidence="4">
    <location>
        <position position="354"/>
    </location>
</feature>
<sequence>VVTTLAGSGSAGSADGPGVDAQFNDQYGVAVDGSGNVYVADSLNHKIRKITPDGVVTTLAGSGSAGSADGPGVDAQFNDQYGVAVDGSGNVYVADSLNHKIRKITPDGVVTTLAGSGSAGSADGPGVDAQFYKPTDVAVDGSGNVYVTDRNNSKIRKITPDGVVTTLAGSGTEGSADGIGADATFTGPRGLTVDGSRNVYVADQRNHKIRKITPDGVVTTLAGSGTEGSADGTGVDAQFNLPRGIAVDGSGNVYVADTSNNRIRKITPDGVVTTLAGNGTEGSADGTGADATFDRPHGIAVDGSGNIYVSDARNNKIRKIIAGTAAVSANLDESISFEVVAEGTGPMTYEWYHN</sequence>
<name>A0A382GNB3_9ZZZZ</name>
<evidence type="ECO:0000256" key="1">
    <source>
        <dbReference type="ARBA" id="ARBA00012343"/>
    </source>
</evidence>
<dbReference type="SUPFAM" id="SSF101898">
    <property type="entry name" value="NHL repeat"/>
    <property type="match status" value="1"/>
</dbReference>
<keyword evidence="2" id="KW-0677">Repeat</keyword>